<dbReference type="Proteomes" id="UP000006898">
    <property type="component" value="Chromosome"/>
</dbReference>
<dbReference type="GO" id="GO:0005975">
    <property type="term" value="P:carbohydrate metabolic process"/>
    <property type="evidence" value="ECO:0007669"/>
    <property type="project" value="InterPro"/>
</dbReference>
<protein>
    <recommendedName>
        <fullName evidence="1">NodB homology domain-containing protein</fullName>
    </recommendedName>
</protein>
<feature type="domain" description="NodB homology" evidence="1">
    <location>
        <begin position="74"/>
        <end position="289"/>
    </location>
</feature>
<dbReference type="AlphaFoldDB" id="D5MN27"/>
<dbReference type="PANTHER" id="PTHR47561:SF1">
    <property type="entry name" value="POLYSACCHARIDE DEACETYLASE FAMILY PROTEIN (AFU_ORTHOLOGUE AFUA_6G05030)"/>
    <property type="match status" value="1"/>
</dbReference>
<organism evidence="2 3">
    <name type="scientific">Methylomirabilis oxygeniifera</name>
    <dbReference type="NCBI Taxonomy" id="671143"/>
    <lineage>
        <taxon>Bacteria</taxon>
        <taxon>Candidatus Methylomirabilota</taxon>
        <taxon>Candidatus Methylomirabilia</taxon>
        <taxon>Candidatus Methylomirabilales</taxon>
        <taxon>Candidatus Methylomirabilaceae</taxon>
        <taxon>Candidatus Methylomirabilis</taxon>
    </lineage>
</organism>
<dbReference type="HOGENOM" id="CLU_753742_0_0_0"/>
<dbReference type="InterPro" id="IPR011330">
    <property type="entry name" value="Glyco_hydro/deAcase_b/a-brl"/>
</dbReference>
<dbReference type="PROSITE" id="PS51677">
    <property type="entry name" value="NODB"/>
    <property type="match status" value="1"/>
</dbReference>
<dbReference type="GO" id="GO:0016810">
    <property type="term" value="F:hydrolase activity, acting on carbon-nitrogen (but not peptide) bonds"/>
    <property type="evidence" value="ECO:0007669"/>
    <property type="project" value="InterPro"/>
</dbReference>
<proteinExistence type="predicted"/>
<dbReference type="SUPFAM" id="SSF88713">
    <property type="entry name" value="Glycoside hydrolase/deacetylase"/>
    <property type="match status" value="1"/>
</dbReference>
<dbReference type="eggNOG" id="COG0726">
    <property type="taxonomic scope" value="Bacteria"/>
</dbReference>
<dbReference type="STRING" id="671143.DAMO_1067"/>
<name>D5MN27_METO1</name>
<dbReference type="PANTHER" id="PTHR47561">
    <property type="entry name" value="POLYSACCHARIDE DEACETYLASE FAMILY PROTEIN (AFU_ORTHOLOGUE AFUA_6G05030)"/>
    <property type="match status" value="1"/>
</dbReference>
<accession>D5MN27</accession>
<gene>
    <name evidence="2" type="ORF">DAMO_1067</name>
</gene>
<dbReference type="KEGG" id="mox:DAMO_1067"/>
<evidence type="ECO:0000313" key="2">
    <source>
        <dbReference type="EMBL" id="CBE68127.1"/>
    </source>
</evidence>
<dbReference type="Pfam" id="PF01522">
    <property type="entry name" value="Polysacc_deac_1"/>
    <property type="match status" value="1"/>
</dbReference>
<evidence type="ECO:0000313" key="3">
    <source>
        <dbReference type="Proteomes" id="UP000006898"/>
    </source>
</evidence>
<reference evidence="2 3" key="1">
    <citation type="journal article" date="2010" name="Nature">
        <title>Nitrite-driven anaerobic methane oxidation by oxygenic bacteria.</title>
        <authorList>
            <person name="Ettwig K.F."/>
            <person name="Butler M.K."/>
            <person name="Le Paslier D."/>
            <person name="Pelletier E."/>
            <person name="Mangenot S."/>
            <person name="Kuypers M.M.M."/>
            <person name="Schreiber F."/>
            <person name="Dutilh B.E."/>
            <person name="Zedelius J."/>
            <person name="de Beer D."/>
            <person name="Gloerich J."/>
            <person name="Wessels H.J.C.T."/>
            <person name="van Allen T."/>
            <person name="Luesken F."/>
            <person name="Wu M."/>
            <person name="van de Pas-Schoonen K.T."/>
            <person name="Op den Camp H.J.M."/>
            <person name="Janssen-Megens E.M."/>
            <person name="Francoijs K-J."/>
            <person name="Stunnenberg H."/>
            <person name="Weissenbach J."/>
            <person name="Jetten M.S.M."/>
            <person name="Strous M."/>
        </authorList>
    </citation>
    <scope>NUCLEOTIDE SEQUENCE [LARGE SCALE GENOMIC DNA]</scope>
</reference>
<dbReference type="EMBL" id="FP565575">
    <property type="protein sequence ID" value="CBE68127.1"/>
    <property type="molecule type" value="Genomic_DNA"/>
</dbReference>
<evidence type="ECO:0000259" key="1">
    <source>
        <dbReference type="PROSITE" id="PS51677"/>
    </source>
</evidence>
<dbReference type="InterPro" id="IPR002509">
    <property type="entry name" value="NODB_dom"/>
</dbReference>
<sequence>MRSLNVRLREIKRNLRALTIWQPYGNAYVNPHWWLQLLRGCFIRTHTSKKPSGQETISLIFTCDLELDPPWEAGSWDTRTLRGIEEGLPSLLNLLDAHGVRGTFFTEGILARLAGDTVLEVARRGHEIGCHGLAHESYGGPYRIDDTIPRPPTVYGRTEKEDTVRKAKEMLEDLVGVPIRAFRAPFLHIDSQSAAAVTNAGFLVDSSLPNQLFGYLSTPAHRNPGRPLTRLRDTLPQHRLIEIPVSVEPRPSLRSHHPYRFIQQTTRTQSVLQDLIAVSALASVPITLVLLVHPWEFVEGFPSPFGHDRGSVRTERLARFLDTVSAVAPVRCATIGAFASEWERSRCPWHADTVRSQSFQSSKMAGN</sequence>
<dbReference type="Gene3D" id="3.20.20.370">
    <property type="entry name" value="Glycoside hydrolase/deacetylase"/>
    <property type="match status" value="1"/>
</dbReference>